<feature type="coiled-coil region" evidence="1">
    <location>
        <begin position="810"/>
        <end position="840"/>
    </location>
</feature>
<dbReference type="Proteomes" id="UP000005238">
    <property type="component" value="Unassembled WGS sequence"/>
</dbReference>
<feature type="compositionally biased region" description="Basic and acidic residues" evidence="2">
    <location>
        <begin position="421"/>
        <end position="433"/>
    </location>
</feature>
<feature type="compositionally biased region" description="Polar residues" evidence="2">
    <location>
        <begin position="161"/>
        <end position="182"/>
    </location>
</feature>
<dbReference type="VEuPathDB" id="FungiDB:KRP22_10978"/>
<keyword evidence="4" id="KW-1185">Reference proteome</keyword>
<dbReference type="VEuPathDB" id="FungiDB:KRP23_11655"/>
<feature type="compositionally biased region" description="Acidic residues" evidence="2">
    <location>
        <begin position="958"/>
        <end position="972"/>
    </location>
</feature>
<feature type="region of interest" description="Disordered" evidence="2">
    <location>
        <begin position="1062"/>
        <end position="1097"/>
    </location>
</feature>
<feature type="region of interest" description="Disordered" evidence="2">
    <location>
        <begin position="1257"/>
        <end position="1299"/>
    </location>
</feature>
<feature type="region of interest" description="Disordered" evidence="2">
    <location>
        <begin position="346"/>
        <end position="391"/>
    </location>
</feature>
<dbReference type="EMBL" id="DS566021">
    <property type="status" value="NOT_ANNOTATED_CDS"/>
    <property type="molecule type" value="Genomic_DNA"/>
</dbReference>
<dbReference type="OMA" id="MDVFLAC"/>
<feature type="compositionally biased region" description="Basic and acidic residues" evidence="2">
    <location>
        <begin position="14"/>
        <end position="24"/>
    </location>
</feature>
<reference evidence="3" key="2">
    <citation type="submission" date="2015-06" db="UniProtKB">
        <authorList>
            <consortium name="EnsemblProtists"/>
        </authorList>
    </citation>
    <scope>IDENTIFICATION</scope>
    <source>
        <strain evidence="3">Pr102</strain>
    </source>
</reference>
<dbReference type="EnsemblProtists" id="Phyra94809">
    <property type="protein sequence ID" value="Phyra94809"/>
    <property type="gene ID" value="Phyra94809"/>
</dbReference>
<feature type="compositionally biased region" description="Low complexity" evidence="2">
    <location>
        <begin position="532"/>
        <end position="550"/>
    </location>
</feature>
<dbReference type="STRING" id="164328.H3HC52"/>
<dbReference type="eggNOG" id="ENOG502SJ41">
    <property type="taxonomic scope" value="Eukaryota"/>
</dbReference>
<evidence type="ECO:0000256" key="1">
    <source>
        <dbReference type="SAM" id="Coils"/>
    </source>
</evidence>
<evidence type="ECO:0000313" key="4">
    <source>
        <dbReference type="Proteomes" id="UP000005238"/>
    </source>
</evidence>
<feature type="compositionally biased region" description="Low complexity" evidence="2">
    <location>
        <begin position="225"/>
        <end position="234"/>
    </location>
</feature>
<feature type="compositionally biased region" description="Basic and acidic residues" evidence="2">
    <location>
        <begin position="1062"/>
        <end position="1078"/>
    </location>
</feature>
<name>H3HC52_PHYRM</name>
<feature type="region of interest" description="Disordered" evidence="2">
    <location>
        <begin position="316"/>
        <end position="335"/>
    </location>
</feature>
<dbReference type="VEuPathDB" id="FungiDB:KRP22_10979"/>
<feature type="region of interest" description="Disordered" evidence="2">
    <location>
        <begin position="156"/>
        <end position="304"/>
    </location>
</feature>
<dbReference type="InParanoid" id="H3HC52"/>
<dbReference type="HOGENOM" id="CLU_233215_0_0_1"/>
<feature type="compositionally biased region" description="Acidic residues" evidence="2">
    <location>
        <begin position="1079"/>
        <end position="1090"/>
    </location>
</feature>
<feature type="region of interest" description="Disordered" evidence="2">
    <location>
        <begin position="1"/>
        <end position="24"/>
    </location>
</feature>
<sequence length="2045" mass="224485">MATPGANDVATNVELHEEEQTVAEQEKTIEEHVKEEANTTVEDQAAEVDDSVAATLGSSVDGDSVKTEDFAGEEAFEEESSKVGEVDLAALAAEEDEAAEEAPREAGREEAESNVEAAEEEATLDVSSAVSEMDYSVAATLGSSVDADSVFSLDDMRDSSSDVAETTGGSESNFNTEESNITAQGAESGAGAVSAEPTAVESEEVSTVSDVQVDKEETTTEETTQEAVTATVETTETHESVLSVAETTLKGSEVEISDEVSIATVEEPKEAAPANQDGEAEEPEHEADDAAPETSEQKPKKKLPSLISHFADKVTAKTGAHRTDSAAKLELNPPSPVRELVHHLEVHEEKSPQTHRTPSAAKLDLSGASPVKHAVHHLETHHEDDDPLGNLKIRTKREFFSKERSISVSGEKKKYNDLMAQRAKDEAEAKEMLKSPAKKQSPGPKKSSAMSSVRNMASRFEKKAEQSLDNLSFRTVRSFFPTEKSVHVGAEKQKYEAVEKEKEKQAAKEAEEKLAKRVAAEEEQKLKETGTSDDTATASTETTEPATEESVAQETASLPDVLRTPTKDGAAATAKLAQTPEPYRRHTLADAESPGVRGMAQRFETKRTQSVVTRTVDTFFAPDASVRVSAEKEKYEALEKQVKTAAPTVRTVDTFFAADASVRVSAEKEKYEAMEKQVQTAAPTVRTVDTFFAPDASVRVSAEKEKYEAMEKQVQTAAPAVRTVDTFFAPDASVRVSAEKEKYEAMEKQVQTAAPAVRTVDTFFAADASVRVSAEKEKYEALEKQMLSAAPAVRTVDTFFVPESEVSVRVAAEKSKLEALEKQKQKELEAREAIERQKSERAKMAAAALLEKTAVEMEQSNKVEESEEVTEEIKSNEEVSTTEEEKGPEKANDMQEIKEAVDVFTKEVKAAEEVTPTTEAVKEVEDVKVVEEVTEIEQVKELKETEVAEEAKASEETLTAEEVQETEEVQTSEELKETEEVITEMTTTKDVEKAGTEVTTTEDAKQVKAIEAVKEAEEVTTTEVVENAEVQVATTEKTEETEVVEEVKESEVVTVDEVKGHEEVEAREEVVETDKVEATEVDSETEDAQEPQEVTITEEVKETVEIKGDEEVTTTETVKVVEEVTTTEEAAVGEEVKVSDAASVTEVVKETEQVTTTEEVTETDVVQVVEEVKVVEKTQVVEEVKKTEEENTTAVIEQNDTAIMEESVPVSVREVTFADVVSTIQHAQWLSLPASASPALARLHTVLSEHDPLTAFALYPSGPPSPSSQDGAAEEDLPLPHIPTSEPPAPTDSAPERQAGFGPCKSEIPHHYSKASAMQASLGDKYAFLEPWCAVLRGRLTSEGRFSDHSALGEYWYVAVRPPPSLMAILNREASDVRVLREALELLSLVAIVDNEAWKFLLLQCCDLALDDDDTLDGVFEPRFLLRFDAEHLRYSAFFLPRPALHRNNTAEDGTRTSAGFQDALFTILAFHRAAGGRQETVDRWRKIPYALQFTDFWHLGQPVLSAHLRALLVTLDDIRRHNEWLAGEREAQRRALTLDEDGNESLGPLAYSEDDGAADGHYFAYELESVQMCLGTIQVSRDLPNVFLTTLSMPSLAISELQLSLEQDPQTGYFRPGEVHPRALAAHYRCGMLFNTIFCGRSITTRPNDQPRTVRRSSIESVVIPLFGMDDQTFSGLCSSLAEATEVRKLTINGVFRPLTPAQRTWRWQWLTYALFSDASRSSIEEINLMGVQLSNTDVDAIAQVLAANVPEPGQATDAAEAAYAEAGNTVEYVYIPKGTSVRNKESIASPNDSTSLETVDDFMFRLLQHDDNSDWVNVLVPGREQEMPVLVRLLGLVGRSLQRLSIQTTGSAALDVQAILKASPKLDQLFLDSVQLDLAAFMLQMENGSAKIRCFGLAYYNAPAEVITRFAKKLADPHSALANGIRELCLGADNEEFPMTDESVQAFLGVLKTNAKLVYLDLLVLPALFDRYAAAFRQHHQELLSVEKDKLPLRCRLAFLSVVRGHSTPVSDTLLHLDNNLLQIIFSFAAVSAKRTVCIRCDH</sequence>
<feature type="compositionally biased region" description="Basic and acidic residues" evidence="2">
    <location>
        <begin position="316"/>
        <end position="327"/>
    </location>
</feature>
<feature type="compositionally biased region" description="Basic and acidic residues" evidence="2">
    <location>
        <begin position="945"/>
        <end position="955"/>
    </location>
</feature>
<organism evidence="3 4">
    <name type="scientific">Phytophthora ramorum</name>
    <name type="common">Sudden oak death agent</name>
    <dbReference type="NCBI Taxonomy" id="164328"/>
    <lineage>
        <taxon>Eukaryota</taxon>
        <taxon>Sar</taxon>
        <taxon>Stramenopiles</taxon>
        <taxon>Oomycota</taxon>
        <taxon>Peronosporomycetes</taxon>
        <taxon>Peronosporales</taxon>
        <taxon>Peronosporaceae</taxon>
        <taxon>Phytophthora</taxon>
    </lineage>
</organism>
<feature type="compositionally biased region" description="Basic and acidic residues" evidence="2">
    <location>
        <begin position="871"/>
        <end position="894"/>
    </location>
</feature>
<keyword evidence="1" id="KW-0175">Coiled coil</keyword>
<feature type="region of interest" description="Disordered" evidence="2">
    <location>
        <begin position="56"/>
        <end position="129"/>
    </location>
</feature>
<dbReference type="VEuPathDB" id="FungiDB:KRP23_11656"/>
<evidence type="ECO:0000256" key="2">
    <source>
        <dbReference type="SAM" id="MobiDB-lite"/>
    </source>
</evidence>
<feature type="region of interest" description="Disordered" evidence="2">
    <location>
        <begin position="857"/>
        <end position="894"/>
    </location>
</feature>
<evidence type="ECO:0000313" key="3">
    <source>
        <dbReference type="EnsemblProtists" id="Phyra94809"/>
    </source>
</evidence>
<feature type="region of interest" description="Disordered" evidence="2">
    <location>
        <begin position="421"/>
        <end position="467"/>
    </location>
</feature>
<feature type="compositionally biased region" description="Basic and acidic residues" evidence="2">
    <location>
        <begin position="484"/>
        <end position="530"/>
    </location>
</feature>
<feature type="region of interest" description="Disordered" evidence="2">
    <location>
        <begin position="482"/>
        <end position="579"/>
    </location>
</feature>
<reference evidence="4" key="1">
    <citation type="journal article" date="2006" name="Science">
        <title>Phytophthora genome sequences uncover evolutionary origins and mechanisms of pathogenesis.</title>
        <authorList>
            <person name="Tyler B.M."/>
            <person name="Tripathy S."/>
            <person name="Zhang X."/>
            <person name="Dehal P."/>
            <person name="Jiang R.H."/>
            <person name="Aerts A."/>
            <person name="Arredondo F.D."/>
            <person name="Baxter L."/>
            <person name="Bensasson D."/>
            <person name="Beynon J.L."/>
            <person name="Chapman J."/>
            <person name="Damasceno C.M."/>
            <person name="Dorrance A.E."/>
            <person name="Dou D."/>
            <person name="Dickerman A.W."/>
            <person name="Dubchak I.L."/>
            <person name="Garbelotto M."/>
            <person name="Gijzen M."/>
            <person name="Gordon S.G."/>
            <person name="Govers F."/>
            <person name="Grunwald N.J."/>
            <person name="Huang W."/>
            <person name="Ivors K.L."/>
            <person name="Jones R.W."/>
            <person name="Kamoun S."/>
            <person name="Krampis K."/>
            <person name="Lamour K.H."/>
            <person name="Lee M.K."/>
            <person name="McDonald W.H."/>
            <person name="Medina M."/>
            <person name="Meijer H.J."/>
            <person name="Nordberg E.K."/>
            <person name="Maclean D.J."/>
            <person name="Ospina-Giraldo M.D."/>
            <person name="Morris P.F."/>
            <person name="Phuntumart V."/>
            <person name="Putnam N.H."/>
            <person name="Rash S."/>
            <person name="Rose J.K."/>
            <person name="Sakihama Y."/>
            <person name="Salamov A.A."/>
            <person name="Savidor A."/>
            <person name="Scheuring C.F."/>
            <person name="Smith B.M."/>
            <person name="Sobral B.W."/>
            <person name="Terry A."/>
            <person name="Torto-Alalibo T.A."/>
            <person name="Win J."/>
            <person name="Xu Z."/>
            <person name="Zhang H."/>
            <person name="Grigoriev I.V."/>
            <person name="Rokhsar D.S."/>
            <person name="Boore J.L."/>
        </authorList>
    </citation>
    <scope>NUCLEOTIDE SEQUENCE [LARGE SCALE GENOMIC DNA]</scope>
    <source>
        <strain evidence="4">Pr102</strain>
    </source>
</reference>
<feature type="compositionally biased region" description="Basic and acidic residues" evidence="2">
    <location>
        <begin position="101"/>
        <end position="111"/>
    </location>
</feature>
<protein>
    <submittedName>
        <fullName evidence="3">Uncharacterized protein</fullName>
    </submittedName>
</protein>
<feature type="region of interest" description="Disordered" evidence="2">
    <location>
        <begin position="945"/>
        <end position="1002"/>
    </location>
</feature>
<feature type="compositionally biased region" description="Low complexity" evidence="2">
    <location>
        <begin position="183"/>
        <end position="209"/>
    </location>
</feature>
<proteinExistence type="predicted"/>
<accession>H3HC52</accession>
<feature type="compositionally biased region" description="Acidic residues" evidence="2">
    <location>
        <begin position="278"/>
        <end position="291"/>
    </location>
</feature>